<dbReference type="GO" id="GO:0009338">
    <property type="term" value="C:exodeoxyribonuclease V complex"/>
    <property type="evidence" value="ECO:0007669"/>
    <property type="project" value="InterPro"/>
</dbReference>
<dbReference type="InterPro" id="IPR041500">
    <property type="entry name" value="RecC_C"/>
</dbReference>
<keyword evidence="7" id="KW-0067">ATP-binding</keyword>
<dbReference type="GO" id="GO:0006310">
    <property type="term" value="P:DNA recombination"/>
    <property type="evidence" value="ECO:0007669"/>
    <property type="project" value="TreeGrafter"/>
</dbReference>
<dbReference type="AlphaFoldDB" id="A0A6J7DC58"/>
<dbReference type="PANTHER" id="PTHR30591">
    <property type="entry name" value="RECBCD ENZYME SUBUNIT RECC"/>
    <property type="match status" value="1"/>
</dbReference>
<evidence type="ECO:0000256" key="4">
    <source>
        <dbReference type="ARBA" id="ARBA00022801"/>
    </source>
</evidence>
<evidence type="ECO:0000313" key="12">
    <source>
        <dbReference type="EMBL" id="CAB4864733.1"/>
    </source>
</evidence>
<evidence type="ECO:0000256" key="9">
    <source>
        <dbReference type="ARBA" id="ARBA00023204"/>
    </source>
</evidence>
<keyword evidence="5" id="KW-0347">Helicase</keyword>
<gene>
    <name evidence="11" type="ORF">UFOPK2658_00653</name>
    <name evidence="12" type="ORF">UFOPK3304_00662</name>
    <name evidence="13" type="ORF">UFOPK3494_00870</name>
</gene>
<keyword evidence="2" id="KW-0547">Nucleotide-binding</keyword>
<organism evidence="12">
    <name type="scientific">freshwater metagenome</name>
    <dbReference type="NCBI Taxonomy" id="449393"/>
    <lineage>
        <taxon>unclassified sequences</taxon>
        <taxon>metagenomes</taxon>
        <taxon>ecological metagenomes</taxon>
    </lineage>
</organism>
<protein>
    <submittedName>
        <fullName evidence="12">Unannotated protein</fullName>
    </submittedName>
</protein>
<evidence type="ECO:0000256" key="7">
    <source>
        <dbReference type="ARBA" id="ARBA00022840"/>
    </source>
</evidence>
<dbReference type="GO" id="GO:0003677">
    <property type="term" value="F:DNA binding"/>
    <property type="evidence" value="ECO:0007669"/>
    <property type="project" value="UniProtKB-KW"/>
</dbReference>
<dbReference type="GO" id="GO:0006281">
    <property type="term" value="P:DNA repair"/>
    <property type="evidence" value="ECO:0007669"/>
    <property type="project" value="UniProtKB-KW"/>
</dbReference>
<evidence type="ECO:0000256" key="1">
    <source>
        <dbReference type="ARBA" id="ARBA00022722"/>
    </source>
</evidence>
<keyword evidence="1" id="KW-0540">Nuclease</keyword>
<dbReference type="Gene3D" id="3.40.50.10930">
    <property type="match status" value="1"/>
</dbReference>
<evidence type="ECO:0000256" key="8">
    <source>
        <dbReference type="ARBA" id="ARBA00023125"/>
    </source>
</evidence>
<sequence length="1113" mass="123575">MSIEVVVAEEVGVLVAPLAAWLSRERFDPLSKDFIVVPHIGLRDYLIEQLPPLLSKGGGGKILANVDFWLPRDFNQNSMGNIPASVGMWNEDRLVWVIHSLLETDKTLVPGYEDVTRKLALAAKIASLFTRYSLQRPDMVYSWAQGQMTDGRKPLSVSNEWQYHLWRRVRELLGESSAEFAVGVISNNEIPDSVQPLLGNISFFGLDYVSPLKAALIKKMASQSEVHIFALTVSLGLHRETNLISVDLVPDRAEIDPLVKISNPLLKSWARPAGEAAGLLKSIADRITYIEPEFPETLLGKVKENISSGAMSVAENLEFENKSDRSIQIHKCHGAVRQMEVVRDVVLHILNSRSDIYARDILVICPQLDRFEALIQPIGEKPVDGTSIRTAVLGASTGGDSIFDLLDTFLELCSGRMTASSVLVTLAQSGIRERFGFSIEALADVERWVRDMEIRWGLDVETRVNAGYPEESGQGTWVHGATRLVAGLLAPDDGRSFIGDDVVPFDDLGSSDYENVGNLWNFIALVRKVTLRTRAGLTHQEWADLIDATINDLFDVSSEVIADQMNSLHEFSQSMREVVIDNRASKVSIMDVRTALQRVAPDKRGRSSSWIDGVRFGTLTNLRSIKAKVVVILGLDRGALRQGGADGDDILEEHPRAGDRDPKLEDRVSILAALSSASDYFIVVCDGHDVSNNNEIPSVIALEELIDQFSLVANSSGLDLNSPLVIKHSRQLADVSNLSVPKPEEGDVAKKAGLLWNRPWTFDAAALEVLRRQDEGSADSLVELGDVLLPEIEEDDPIIGINKLKEPFVDPFKLLVGERLGISLPEDEREVSDEIEIWPDPLGSWKLGTELLGEMTKGVGVDEWTKRSRSLGKLPPGKIGDLLVGELDALVQEMLPLLNEVKSDRSHRLVNFEVSGMTVADRIEVAGSIVLDVSLSKWGRHRRIVPWLKIAVLTCEFPDVAWEALVISRGSDFTTKETKEGVAVERFRIAGDNAETRRNNAREILEFAVRLRRNALRTFIPVFNRATWLWVDHSMTNIQKALARDLSGSYLSLLYPDVDYNLLLGESSTEFESDLPDAKFRAMRYAKKISELWNGGVKVLRSDEKTKSAKDTK</sequence>
<feature type="domain" description="RecC C-terminal" evidence="10">
    <location>
        <begin position="800"/>
        <end position="1032"/>
    </location>
</feature>
<evidence type="ECO:0000256" key="5">
    <source>
        <dbReference type="ARBA" id="ARBA00022806"/>
    </source>
</evidence>
<dbReference type="GO" id="GO:0008854">
    <property type="term" value="F:exodeoxyribonuclease V activity"/>
    <property type="evidence" value="ECO:0007669"/>
    <property type="project" value="InterPro"/>
</dbReference>
<evidence type="ECO:0000256" key="2">
    <source>
        <dbReference type="ARBA" id="ARBA00022741"/>
    </source>
</evidence>
<keyword evidence="3" id="KW-0227">DNA damage</keyword>
<keyword evidence="9" id="KW-0234">DNA repair</keyword>
<evidence type="ECO:0000256" key="6">
    <source>
        <dbReference type="ARBA" id="ARBA00022839"/>
    </source>
</evidence>
<name>A0A6J7DC58_9ZZZZ</name>
<accession>A0A6J7DC58</accession>
<proteinExistence type="predicted"/>
<evidence type="ECO:0000256" key="3">
    <source>
        <dbReference type="ARBA" id="ARBA00022763"/>
    </source>
</evidence>
<dbReference type="Gene3D" id="1.10.10.160">
    <property type="match status" value="1"/>
</dbReference>
<dbReference type="PIRSF" id="PIRSF000980">
    <property type="entry name" value="RecC"/>
    <property type="match status" value="1"/>
</dbReference>
<keyword evidence="8" id="KW-0238">DNA-binding</keyword>
<dbReference type="EMBL" id="CAFBLJ010000025">
    <property type="protein sequence ID" value="CAB4864733.1"/>
    <property type="molecule type" value="Genomic_DNA"/>
</dbReference>
<dbReference type="InterPro" id="IPR027417">
    <property type="entry name" value="P-loop_NTPase"/>
</dbReference>
<dbReference type="Gene3D" id="3.40.50.300">
    <property type="entry name" value="P-loop containing nucleotide triphosphate hydrolases"/>
    <property type="match status" value="1"/>
</dbReference>
<dbReference type="SUPFAM" id="SSF52540">
    <property type="entry name" value="P-loop containing nucleoside triphosphate hydrolases"/>
    <property type="match status" value="2"/>
</dbReference>
<reference evidence="12" key="1">
    <citation type="submission" date="2020-05" db="EMBL/GenBank/DDBJ databases">
        <authorList>
            <person name="Chiriac C."/>
            <person name="Salcher M."/>
            <person name="Ghai R."/>
            <person name="Kavagutti S V."/>
        </authorList>
    </citation>
    <scope>NUCLEOTIDE SEQUENCE</scope>
</reference>
<dbReference type="PANTHER" id="PTHR30591:SF1">
    <property type="entry name" value="RECBCD ENZYME SUBUNIT RECC"/>
    <property type="match status" value="1"/>
</dbReference>
<dbReference type="GO" id="GO:0004386">
    <property type="term" value="F:helicase activity"/>
    <property type="evidence" value="ECO:0007669"/>
    <property type="project" value="UniProtKB-KW"/>
</dbReference>
<evidence type="ECO:0000313" key="13">
    <source>
        <dbReference type="EMBL" id="CAB4899637.1"/>
    </source>
</evidence>
<dbReference type="Pfam" id="PF04257">
    <property type="entry name" value="Exonuc_V_gamma"/>
    <property type="match status" value="1"/>
</dbReference>
<evidence type="ECO:0000313" key="11">
    <source>
        <dbReference type="EMBL" id="CAB4715303.1"/>
    </source>
</evidence>
<dbReference type="GO" id="GO:0005524">
    <property type="term" value="F:ATP binding"/>
    <property type="evidence" value="ECO:0007669"/>
    <property type="project" value="UniProtKB-KW"/>
</dbReference>
<dbReference type="EMBL" id="CAFBMF010000045">
    <property type="protein sequence ID" value="CAB4899637.1"/>
    <property type="molecule type" value="Genomic_DNA"/>
</dbReference>
<dbReference type="EMBL" id="CAEZYH010000018">
    <property type="protein sequence ID" value="CAB4715303.1"/>
    <property type="molecule type" value="Genomic_DNA"/>
</dbReference>
<dbReference type="SUPFAM" id="SSF52980">
    <property type="entry name" value="Restriction endonuclease-like"/>
    <property type="match status" value="1"/>
</dbReference>
<dbReference type="InterPro" id="IPR011335">
    <property type="entry name" value="Restrct_endonuc-II-like"/>
</dbReference>
<dbReference type="Gene3D" id="1.10.486.10">
    <property type="entry name" value="PCRA, domain 4"/>
    <property type="match status" value="1"/>
</dbReference>
<keyword evidence="6" id="KW-0269">Exonuclease</keyword>
<dbReference type="InterPro" id="IPR006697">
    <property type="entry name" value="RecC"/>
</dbReference>
<dbReference type="InterPro" id="IPR013986">
    <property type="entry name" value="DExx_box_DNA_helicase_dom_sf"/>
</dbReference>
<evidence type="ECO:0000259" key="10">
    <source>
        <dbReference type="Pfam" id="PF17946"/>
    </source>
</evidence>
<keyword evidence="4" id="KW-0378">Hydrolase</keyword>
<dbReference type="Pfam" id="PF17946">
    <property type="entry name" value="RecC_C"/>
    <property type="match status" value="1"/>
</dbReference>